<dbReference type="EMBL" id="BMAT01011046">
    <property type="protein sequence ID" value="GFR65669.1"/>
    <property type="molecule type" value="Genomic_DNA"/>
</dbReference>
<evidence type="ECO:0000256" key="1">
    <source>
        <dbReference type="SAM" id="Phobius"/>
    </source>
</evidence>
<feature type="transmembrane region" description="Helical" evidence="1">
    <location>
        <begin position="91"/>
        <end position="119"/>
    </location>
</feature>
<comment type="caution">
    <text evidence="2">The sequence shown here is derived from an EMBL/GenBank/DDBJ whole genome shotgun (WGS) entry which is preliminary data.</text>
</comment>
<organism evidence="2 3">
    <name type="scientific">Elysia marginata</name>
    <dbReference type="NCBI Taxonomy" id="1093978"/>
    <lineage>
        <taxon>Eukaryota</taxon>
        <taxon>Metazoa</taxon>
        <taxon>Spiralia</taxon>
        <taxon>Lophotrochozoa</taxon>
        <taxon>Mollusca</taxon>
        <taxon>Gastropoda</taxon>
        <taxon>Heterobranchia</taxon>
        <taxon>Euthyneura</taxon>
        <taxon>Panpulmonata</taxon>
        <taxon>Sacoglossa</taxon>
        <taxon>Placobranchoidea</taxon>
        <taxon>Plakobranchidae</taxon>
        <taxon>Elysia</taxon>
    </lineage>
</organism>
<keyword evidence="1" id="KW-1133">Transmembrane helix</keyword>
<dbReference type="Proteomes" id="UP000762676">
    <property type="component" value="Unassembled WGS sequence"/>
</dbReference>
<gene>
    <name evidence="2" type="ORF">ElyMa_005537200</name>
</gene>
<name>A0AAV4EX78_9GAST</name>
<evidence type="ECO:0000313" key="2">
    <source>
        <dbReference type="EMBL" id="GFR65669.1"/>
    </source>
</evidence>
<sequence>MLRSAEQLSAGRVSFGEIRIIRRAAIVSSPAFPTQHAPRVNMAEVSGVSGLPVSGCIQVPVFIYPQATVFVSLGAPLLARMKPDTELFFSLILYLFLSLTLAVAVTVEVFFLPAIFLVLTANSVVSLRPFPFILPLGLDSKPSICTIFNGPCSLRNLSILPSSYNNMQTE</sequence>
<dbReference type="AlphaFoldDB" id="A0AAV4EX78"/>
<reference evidence="2 3" key="1">
    <citation type="journal article" date="2021" name="Elife">
        <title>Chloroplast acquisition without the gene transfer in kleptoplastic sea slugs, Plakobranchus ocellatus.</title>
        <authorList>
            <person name="Maeda T."/>
            <person name="Takahashi S."/>
            <person name="Yoshida T."/>
            <person name="Shimamura S."/>
            <person name="Takaki Y."/>
            <person name="Nagai Y."/>
            <person name="Toyoda A."/>
            <person name="Suzuki Y."/>
            <person name="Arimoto A."/>
            <person name="Ishii H."/>
            <person name="Satoh N."/>
            <person name="Nishiyama T."/>
            <person name="Hasebe M."/>
            <person name="Maruyama T."/>
            <person name="Minagawa J."/>
            <person name="Obokata J."/>
            <person name="Shigenobu S."/>
        </authorList>
    </citation>
    <scope>NUCLEOTIDE SEQUENCE [LARGE SCALE GENOMIC DNA]</scope>
</reference>
<accession>A0AAV4EX78</accession>
<proteinExistence type="predicted"/>
<keyword evidence="1" id="KW-0472">Membrane</keyword>
<evidence type="ECO:0000313" key="3">
    <source>
        <dbReference type="Proteomes" id="UP000762676"/>
    </source>
</evidence>
<protein>
    <submittedName>
        <fullName evidence="2">Uncharacterized protein</fullName>
    </submittedName>
</protein>
<keyword evidence="3" id="KW-1185">Reference proteome</keyword>
<keyword evidence="1" id="KW-0812">Transmembrane</keyword>